<dbReference type="Pfam" id="PF03367">
    <property type="entry name" value="Zn_ribbon_ZPR1"/>
    <property type="match status" value="1"/>
</dbReference>
<dbReference type="FunFam" id="2.20.25.420:FF:000001">
    <property type="entry name" value="Zinc finger protein ZPR1"/>
    <property type="match status" value="1"/>
</dbReference>
<proteinExistence type="inferred from homology"/>
<dbReference type="EMBL" id="JAODUP010000287">
    <property type="protein sequence ID" value="KAK2153757.1"/>
    <property type="molecule type" value="Genomic_DNA"/>
</dbReference>
<dbReference type="Gene3D" id="2.20.25.420">
    <property type="entry name" value="ZPR1, zinc finger domain"/>
    <property type="match status" value="2"/>
</dbReference>
<dbReference type="InterPro" id="IPR042451">
    <property type="entry name" value="ZPR1_A/B_dom"/>
</dbReference>
<keyword evidence="3" id="KW-0863">Zinc-finger</keyword>
<dbReference type="PANTHER" id="PTHR10876:SF0">
    <property type="entry name" value="ZINC FINGER PROTEIN ZPR1"/>
    <property type="match status" value="1"/>
</dbReference>
<organism evidence="6 7">
    <name type="scientific">Paralvinella palmiformis</name>
    <dbReference type="NCBI Taxonomy" id="53620"/>
    <lineage>
        <taxon>Eukaryota</taxon>
        <taxon>Metazoa</taxon>
        <taxon>Spiralia</taxon>
        <taxon>Lophotrochozoa</taxon>
        <taxon>Annelida</taxon>
        <taxon>Polychaeta</taxon>
        <taxon>Sedentaria</taxon>
        <taxon>Canalipalpata</taxon>
        <taxon>Terebellida</taxon>
        <taxon>Terebelliformia</taxon>
        <taxon>Alvinellidae</taxon>
        <taxon>Paralvinella</taxon>
    </lineage>
</organism>
<evidence type="ECO:0000313" key="7">
    <source>
        <dbReference type="Proteomes" id="UP001208570"/>
    </source>
</evidence>
<dbReference type="InterPro" id="IPR056180">
    <property type="entry name" value="ZPR1_jr_dom"/>
</dbReference>
<keyword evidence="2" id="KW-0479">Metal-binding</keyword>
<comment type="similarity">
    <text evidence="1">Belongs to the ZPR1 family.</text>
</comment>
<evidence type="ECO:0000313" key="6">
    <source>
        <dbReference type="EMBL" id="KAK2153757.1"/>
    </source>
</evidence>
<dbReference type="InterPro" id="IPR042452">
    <property type="entry name" value="ZPR1_Znf1/2"/>
</dbReference>
<evidence type="ECO:0000256" key="4">
    <source>
        <dbReference type="ARBA" id="ARBA00022833"/>
    </source>
</evidence>
<evidence type="ECO:0000256" key="3">
    <source>
        <dbReference type="ARBA" id="ARBA00022771"/>
    </source>
</evidence>
<dbReference type="AlphaFoldDB" id="A0AAD9N1J9"/>
<dbReference type="Gene3D" id="2.60.120.1040">
    <property type="entry name" value="ZPR1, A/B domain"/>
    <property type="match status" value="1"/>
</dbReference>
<evidence type="ECO:0000256" key="2">
    <source>
        <dbReference type="ARBA" id="ARBA00022723"/>
    </source>
</evidence>
<dbReference type="PANTHER" id="PTHR10876">
    <property type="entry name" value="ZINC FINGER PROTEIN ZPR1"/>
    <property type="match status" value="1"/>
</dbReference>
<comment type="caution">
    <text evidence="6">The sequence shown here is derived from an EMBL/GenBank/DDBJ whole genome shotgun (WGS) entry which is preliminary data.</text>
</comment>
<dbReference type="InterPro" id="IPR004457">
    <property type="entry name" value="Znf_ZPR1"/>
</dbReference>
<dbReference type="GO" id="GO:0005634">
    <property type="term" value="C:nucleus"/>
    <property type="evidence" value="ECO:0007669"/>
    <property type="project" value="TreeGrafter"/>
</dbReference>
<dbReference type="GO" id="GO:0008270">
    <property type="term" value="F:zinc ion binding"/>
    <property type="evidence" value="ECO:0007669"/>
    <property type="project" value="UniProtKB-KW"/>
</dbReference>
<feature type="domain" description="Zinc finger ZPR1-type" evidence="5">
    <location>
        <begin position="32"/>
        <end position="189"/>
    </location>
</feature>
<keyword evidence="4" id="KW-0862">Zinc</keyword>
<evidence type="ECO:0000259" key="5">
    <source>
        <dbReference type="SMART" id="SM00709"/>
    </source>
</evidence>
<dbReference type="Pfam" id="PF22794">
    <property type="entry name" value="jr-ZPR1"/>
    <property type="match status" value="1"/>
</dbReference>
<evidence type="ECO:0000256" key="1">
    <source>
        <dbReference type="ARBA" id="ARBA00008354"/>
    </source>
</evidence>
<gene>
    <name evidence="6" type="ORF">LSH36_287g03017</name>
</gene>
<reference evidence="6" key="1">
    <citation type="journal article" date="2023" name="Mol. Biol. Evol.">
        <title>Third-Generation Sequencing Reveals the Adaptive Role of the Epigenome in Three Deep-Sea Polychaetes.</title>
        <authorList>
            <person name="Perez M."/>
            <person name="Aroh O."/>
            <person name="Sun Y."/>
            <person name="Lan Y."/>
            <person name="Juniper S.K."/>
            <person name="Young C.R."/>
            <person name="Angers B."/>
            <person name="Qian P.Y."/>
        </authorList>
    </citation>
    <scope>NUCLEOTIDE SEQUENCE</scope>
    <source>
        <strain evidence="6">P08H-3</strain>
    </source>
</reference>
<name>A0AAD9N1J9_9ANNE</name>
<dbReference type="NCBIfam" id="TIGR00310">
    <property type="entry name" value="ZPR1_znf"/>
    <property type="match status" value="1"/>
</dbReference>
<dbReference type="SMART" id="SM00709">
    <property type="entry name" value="Zpr1"/>
    <property type="match status" value="1"/>
</dbReference>
<sequence>MTTESVPEEAKKPLFVDLNPDSPEEGIIEVESLCSNCEDQGLTRLMLTRIPFFQEVILSSFHCDHCGNENRHIQHGGKIQDKGIKYDVAIRTNRDLNREVVKSEFATFSIPQLDFEQPATKQGDITSIEGLIDGVIRGLTQEQPLRKTLQPELYKKLEEFIEKLENLKTLKETFHIIVEMLLSHSDLLKMAQTELKYFTLAPEKDAATTVTHYPRTHEQDVFLGLAVLSIPTNCPNCNAPCDTKMKVIGILDVLLTN</sequence>
<keyword evidence="7" id="KW-1185">Reference proteome</keyword>
<dbReference type="Proteomes" id="UP001208570">
    <property type="component" value="Unassembled WGS sequence"/>
</dbReference>
<accession>A0AAD9N1J9</accession>
<protein>
    <recommendedName>
        <fullName evidence="5">Zinc finger ZPR1-type domain-containing protein</fullName>
    </recommendedName>
</protein>
<dbReference type="InterPro" id="IPR040141">
    <property type="entry name" value="ZPR1"/>
</dbReference>